<evidence type="ECO:0000313" key="6">
    <source>
        <dbReference type="Proteomes" id="UP000307756"/>
    </source>
</evidence>
<comment type="similarity">
    <text evidence="1">Belongs to the type-I restriction system S methylase family.</text>
</comment>
<evidence type="ECO:0000256" key="1">
    <source>
        <dbReference type="ARBA" id="ARBA00010923"/>
    </source>
</evidence>
<accession>A0A4U1CXD1</accession>
<dbReference type="InterPro" id="IPR000055">
    <property type="entry name" value="Restrct_endonuc_typeI_TRD"/>
</dbReference>
<evidence type="ECO:0000256" key="3">
    <source>
        <dbReference type="ARBA" id="ARBA00023125"/>
    </source>
</evidence>
<reference evidence="5 6" key="1">
    <citation type="journal article" date="2011" name="J. Microbiol.">
        <title>Bacillus kyonggiensis sp. nov., isolated from soil of a lettuce field.</title>
        <authorList>
            <person name="Dong K."/>
            <person name="Lee S."/>
        </authorList>
    </citation>
    <scope>NUCLEOTIDE SEQUENCE [LARGE SCALE GENOMIC DNA]</scope>
    <source>
        <strain evidence="5 6">NB22</strain>
    </source>
</reference>
<evidence type="ECO:0000313" key="5">
    <source>
        <dbReference type="EMBL" id="TKC14755.1"/>
    </source>
</evidence>
<feature type="domain" description="Type I restriction modification DNA specificity" evidence="4">
    <location>
        <begin position="42"/>
        <end position="194"/>
    </location>
</feature>
<dbReference type="EMBL" id="SWBM01000008">
    <property type="protein sequence ID" value="TKC14755.1"/>
    <property type="molecule type" value="Genomic_DNA"/>
</dbReference>
<dbReference type="Proteomes" id="UP000307756">
    <property type="component" value="Unassembled WGS sequence"/>
</dbReference>
<gene>
    <name evidence="5" type="ORF">FA727_21170</name>
</gene>
<dbReference type="GO" id="GO:0009307">
    <property type="term" value="P:DNA restriction-modification system"/>
    <property type="evidence" value="ECO:0007669"/>
    <property type="project" value="UniProtKB-KW"/>
</dbReference>
<keyword evidence="2" id="KW-0680">Restriction system</keyword>
<evidence type="ECO:0000256" key="2">
    <source>
        <dbReference type="ARBA" id="ARBA00022747"/>
    </source>
</evidence>
<dbReference type="RefSeq" id="WP_136833480.1">
    <property type="nucleotide sequence ID" value="NZ_SWBM01000008.1"/>
</dbReference>
<dbReference type="GO" id="GO:0004519">
    <property type="term" value="F:endonuclease activity"/>
    <property type="evidence" value="ECO:0007669"/>
    <property type="project" value="UniProtKB-KW"/>
</dbReference>
<keyword evidence="5" id="KW-0540">Nuclease</keyword>
<proteinExistence type="inferred from homology"/>
<organism evidence="5 6">
    <name type="scientific">Robertmurraya kyonggiensis</name>
    <dbReference type="NCBI Taxonomy" id="1037680"/>
    <lineage>
        <taxon>Bacteria</taxon>
        <taxon>Bacillati</taxon>
        <taxon>Bacillota</taxon>
        <taxon>Bacilli</taxon>
        <taxon>Bacillales</taxon>
        <taxon>Bacillaceae</taxon>
        <taxon>Robertmurraya</taxon>
    </lineage>
</organism>
<dbReference type="InterPro" id="IPR044946">
    <property type="entry name" value="Restrct_endonuc_typeI_TRD_sf"/>
</dbReference>
<keyword evidence="6" id="KW-1185">Reference proteome</keyword>
<evidence type="ECO:0000259" key="4">
    <source>
        <dbReference type="Pfam" id="PF01420"/>
    </source>
</evidence>
<dbReference type="PANTHER" id="PTHR30408:SF13">
    <property type="entry name" value="TYPE I RESTRICTION ENZYME HINDI SPECIFICITY SUBUNIT"/>
    <property type="match status" value="1"/>
</dbReference>
<dbReference type="GO" id="GO:0003677">
    <property type="term" value="F:DNA binding"/>
    <property type="evidence" value="ECO:0007669"/>
    <property type="project" value="UniProtKB-KW"/>
</dbReference>
<dbReference type="SUPFAM" id="SSF116734">
    <property type="entry name" value="DNA methylase specificity domain"/>
    <property type="match status" value="2"/>
</dbReference>
<dbReference type="InterPro" id="IPR052021">
    <property type="entry name" value="Type-I_RS_S_subunit"/>
</dbReference>
<dbReference type="Gene3D" id="1.10.287.1120">
    <property type="entry name" value="Bipartite methylase S protein"/>
    <property type="match status" value="1"/>
</dbReference>
<protein>
    <submittedName>
        <fullName evidence="5">Restriction endonuclease subunit S</fullName>
    </submittedName>
</protein>
<name>A0A4U1CXD1_9BACI</name>
<dbReference type="OrthoDB" id="9795776at2"/>
<dbReference type="PANTHER" id="PTHR30408">
    <property type="entry name" value="TYPE-1 RESTRICTION ENZYME ECOKI SPECIFICITY PROTEIN"/>
    <property type="match status" value="1"/>
</dbReference>
<keyword evidence="3" id="KW-0238">DNA-binding</keyword>
<feature type="domain" description="Type I restriction modification DNA specificity" evidence="4">
    <location>
        <begin position="220"/>
        <end position="371"/>
    </location>
</feature>
<dbReference type="CDD" id="cd17288">
    <property type="entry name" value="RMtype1_S_LlaAI06ORF1089P_TRD1-CR1_like"/>
    <property type="match status" value="1"/>
</dbReference>
<dbReference type="Gene3D" id="3.90.220.20">
    <property type="entry name" value="DNA methylase specificity domains"/>
    <property type="match status" value="2"/>
</dbReference>
<dbReference type="Pfam" id="PF01420">
    <property type="entry name" value="Methylase_S"/>
    <property type="match status" value="2"/>
</dbReference>
<keyword evidence="5" id="KW-0378">Hydrolase</keyword>
<dbReference type="AlphaFoldDB" id="A0A4U1CXD1"/>
<comment type="caution">
    <text evidence="5">The sequence shown here is derived from an EMBL/GenBank/DDBJ whole genome shotgun (WGS) entry which is preliminary data.</text>
</comment>
<keyword evidence="5" id="KW-0255">Endonuclease</keyword>
<sequence length="383" mass="44171">MNAPKLRFRGFNDEWKKTLLSNLMSFNNGINADKDSYGYGRKFINVLDILNNNSIKYDDIIGSVSVSQKVEDSNKVEYGDLLFLRSSETREDVGKSSVYLDKIKFALFGGFVIRGKKQGEYHPYFLKLNLESPRIRHEIGSKAGGSTRFNVSQSILGSIEVAMPSQNEQFKIAEFMNYFDRKIKLQQEKLELLKEQKKGFMQKIFSQELRFKDRNGQVFSNWELKPLGEIIKVHSGRDYKHLDIGSIPVYGTGGYMLSVNKALSDKDAIGIGRKGSINQPQKLKAPFWTVDTLFYCIPRESYDLNFIYLMFQYINWNKYDESTGVPSLSKKTIAAIFCNIPCYEEQKMLGSFFNKIDERIILESNKLTELQNQKQAFAKQMFI</sequence>